<protein>
    <submittedName>
        <fullName evidence="3">Protein CASC3-like isoform X2</fullName>
    </submittedName>
</protein>
<feature type="compositionally biased region" description="Basic and acidic residues" evidence="1">
    <location>
        <begin position="132"/>
        <end position="141"/>
    </location>
</feature>
<reference evidence="3" key="1">
    <citation type="submission" date="2025-08" db="UniProtKB">
        <authorList>
            <consortium name="RefSeq"/>
        </authorList>
    </citation>
    <scope>IDENTIFICATION</scope>
</reference>
<feature type="compositionally biased region" description="Low complexity" evidence="1">
    <location>
        <begin position="117"/>
        <end position="127"/>
    </location>
</feature>
<name>A0A8B7Z919_ACAPL</name>
<dbReference type="AlphaFoldDB" id="A0A8B7Z919"/>
<evidence type="ECO:0000313" key="3">
    <source>
        <dbReference type="RefSeq" id="XP_022102163.1"/>
    </source>
</evidence>
<feature type="compositionally biased region" description="Gly residues" evidence="1">
    <location>
        <begin position="68"/>
        <end position="78"/>
    </location>
</feature>
<gene>
    <name evidence="3" type="primary">LOC110985435</name>
</gene>
<proteinExistence type="predicted"/>
<keyword evidence="2" id="KW-1185">Reference proteome</keyword>
<dbReference type="Proteomes" id="UP000694845">
    <property type="component" value="Unplaced"/>
</dbReference>
<sequence length="242" mass="26366">MADYRARRRERLSPENNGEADDLDTPGSSSKLEVGSESRVAARRRERAAAMAADTGSPGEADADSHGAAGGGGAGAGRRAGKDKKSADGSKGGRFAHRKREKRRGTGVVVLQDEDTANATANVKTNTDYNEDIAKKADDHNGTTNSYETPTHRRQATPIRDDESANGSSEVSRIRARRRHARESLDSNNPSSPSSPRSILRRDVDGRSAEEWKRDLEVVDEELDRSREENRALNKAMAQLRS</sequence>
<evidence type="ECO:0000313" key="2">
    <source>
        <dbReference type="Proteomes" id="UP000694845"/>
    </source>
</evidence>
<feature type="compositionally biased region" description="Basic residues" evidence="1">
    <location>
        <begin position="94"/>
        <end position="105"/>
    </location>
</feature>
<dbReference type="GeneID" id="110985435"/>
<accession>A0A8B7Z919</accession>
<feature type="region of interest" description="Disordered" evidence="1">
    <location>
        <begin position="1"/>
        <end position="208"/>
    </location>
</feature>
<feature type="compositionally biased region" description="Low complexity" evidence="1">
    <location>
        <begin position="186"/>
        <end position="198"/>
    </location>
</feature>
<feature type="region of interest" description="Disordered" evidence="1">
    <location>
        <begin position="221"/>
        <end position="242"/>
    </location>
</feature>
<evidence type="ECO:0000256" key="1">
    <source>
        <dbReference type="SAM" id="MobiDB-lite"/>
    </source>
</evidence>
<organism evidence="2 3">
    <name type="scientific">Acanthaster planci</name>
    <name type="common">Crown-of-thorns starfish</name>
    <dbReference type="NCBI Taxonomy" id="133434"/>
    <lineage>
        <taxon>Eukaryota</taxon>
        <taxon>Metazoa</taxon>
        <taxon>Echinodermata</taxon>
        <taxon>Eleutherozoa</taxon>
        <taxon>Asterozoa</taxon>
        <taxon>Asteroidea</taxon>
        <taxon>Valvatacea</taxon>
        <taxon>Valvatida</taxon>
        <taxon>Acanthasteridae</taxon>
        <taxon>Acanthaster</taxon>
    </lineage>
</organism>
<dbReference type="OrthoDB" id="10495026at2759"/>
<dbReference type="RefSeq" id="XP_022102163.1">
    <property type="nucleotide sequence ID" value="XM_022246471.1"/>
</dbReference>
<feature type="compositionally biased region" description="Basic residues" evidence="1">
    <location>
        <begin position="1"/>
        <end position="10"/>
    </location>
</feature>